<sequence>MVRRSQKQQANTSKGTHNVGTMFQYPVAPMMAAQVDQENYSFSSEINSENPTVVMQNAVLIPIVLAEVDTQTLAAKQDIHNLLQDIKKRFAANLELFKVD</sequence>
<gene>
    <name evidence="1" type="ORF">PECUL_23A032720</name>
</gene>
<proteinExistence type="predicted"/>
<protein>
    <submittedName>
        <fullName evidence="1">Uncharacterized protein</fullName>
    </submittedName>
</protein>
<accession>A0AAD1SSK7</accession>
<evidence type="ECO:0000313" key="2">
    <source>
        <dbReference type="Proteomes" id="UP001295444"/>
    </source>
</evidence>
<organism evidence="1 2">
    <name type="scientific">Pelobates cultripes</name>
    <name type="common">Western spadefoot toad</name>
    <dbReference type="NCBI Taxonomy" id="61616"/>
    <lineage>
        <taxon>Eukaryota</taxon>
        <taxon>Metazoa</taxon>
        <taxon>Chordata</taxon>
        <taxon>Craniata</taxon>
        <taxon>Vertebrata</taxon>
        <taxon>Euteleostomi</taxon>
        <taxon>Amphibia</taxon>
        <taxon>Batrachia</taxon>
        <taxon>Anura</taxon>
        <taxon>Pelobatoidea</taxon>
        <taxon>Pelobatidae</taxon>
        <taxon>Pelobates</taxon>
    </lineage>
</organism>
<name>A0AAD1SSK7_PELCU</name>
<keyword evidence="2" id="KW-1185">Reference proteome</keyword>
<reference evidence="1" key="1">
    <citation type="submission" date="2022-03" db="EMBL/GenBank/DDBJ databases">
        <authorList>
            <person name="Alioto T."/>
            <person name="Alioto T."/>
            <person name="Gomez Garrido J."/>
        </authorList>
    </citation>
    <scope>NUCLEOTIDE SEQUENCE</scope>
</reference>
<dbReference type="Proteomes" id="UP001295444">
    <property type="component" value="Chromosome 08"/>
</dbReference>
<dbReference type="AlphaFoldDB" id="A0AAD1SSK7"/>
<evidence type="ECO:0000313" key="1">
    <source>
        <dbReference type="EMBL" id="CAH2311036.1"/>
    </source>
</evidence>
<dbReference type="EMBL" id="OW240919">
    <property type="protein sequence ID" value="CAH2311036.1"/>
    <property type="molecule type" value="Genomic_DNA"/>
</dbReference>